<dbReference type="AlphaFoldDB" id="A0A848LQE9"/>
<organism evidence="1 2">
    <name type="scientific">Pyxidicoccus fallax</name>
    <dbReference type="NCBI Taxonomy" id="394095"/>
    <lineage>
        <taxon>Bacteria</taxon>
        <taxon>Pseudomonadati</taxon>
        <taxon>Myxococcota</taxon>
        <taxon>Myxococcia</taxon>
        <taxon>Myxococcales</taxon>
        <taxon>Cystobacterineae</taxon>
        <taxon>Myxococcaceae</taxon>
        <taxon>Pyxidicoccus</taxon>
    </lineage>
</organism>
<dbReference type="RefSeq" id="WP_169348947.1">
    <property type="nucleotide sequence ID" value="NZ_JABBJJ010000200.1"/>
</dbReference>
<reference evidence="1 2" key="1">
    <citation type="submission" date="2020-04" db="EMBL/GenBank/DDBJ databases">
        <title>Draft genome of Pyxidicoccus fallax type strain.</title>
        <authorList>
            <person name="Whitworth D.E."/>
        </authorList>
    </citation>
    <scope>NUCLEOTIDE SEQUENCE [LARGE SCALE GENOMIC DNA]</scope>
    <source>
        <strain evidence="1 2">DSM 14698</strain>
    </source>
</reference>
<keyword evidence="2" id="KW-1185">Reference proteome</keyword>
<evidence type="ECO:0000313" key="1">
    <source>
        <dbReference type="EMBL" id="NMO19704.1"/>
    </source>
</evidence>
<evidence type="ECO:0000313" key="2">
    <source>
        <dbReference type="Proteomes" id="UP000518300"/>
    </source>
</evidence>
<sequence>MNWTRKPEDIQATIDLHLRFRHNRFGRDEAIEDLALQLGRTPSAVGAAVDAVVRVDAECSDGWHRPSTLLKALWDERGLPRKV</sequence>
<gene>
    <name evidence="1" type="ORF">HG543_33240</name>
</gene>
<accession>A0A848LQE9</accession>
<dbReference type="EMBL" id="JABBJJ010000200">
    <property type="protein sequence ID" value="NMO19704.1"/>
    <property type="molecule type" value="Genomic_DNA"/>
</dbReference>
<dbReference type="Proteomes" id="UP000518300">
    <property type="component" value="Unassembled WGS sequence"/>
</dbReference>
<proteinExistence type="predicted"/>
<name>A0A848LQE9_9BACT</name>
<comment type="caution">
    <text evidence="1">The sequence shown here is derived from an EMBL/GenBank/DDBJ whole genome shotgun (WGS) entry which is preliminary data.</text>
</comment>
<protein>
    <submittedName>
        <fullName evidence="1">Uncharacterized protein</fullName>
    </submittedName>
</protein>